<sequence length="77" mass="8497">MSRPAVVRKYFTDFRKQLEAIPELLPFVDAVVAFHAIQLLCLSVDEAADYMSATEPVPVSGHNAEKTDTSATFVKPD</sequence>
<keyword evidence="3" id="KW-1185">Reference proteome</keyword>
<dbReference type="EMBL" id="JAYXHS010000003">
    <property type="protein sequence ID" value="MEC5387165.1"/>
    <property type="molecule type" value="Genomic_DNA"/>
</dbReference>
<name>A0ABU6K843_9RHOO</name>
<feature type="region of interest" description="Disordered" evidence="1">
    <location>
        <begin position="55"/>
        <end position="77"/>
    </location>
</feature>
<evidence type="ECO:0000313" key="3">
    <source>
        <dbReference type="Proteomes" id="UP001331561"/>
    </source>
</evidence>
<organism evidence="2 3">
    <name type="scientific">Uliginosibacterium silvisoli</name>
    <dbReference type="NCBI Taxonomy" id="3114758"/>
    <lineage>
        <taxon>Bacteria</taxon>
        <taxon>Pseudomonadati</taxon>
        <taxon>Pseudomonadota</taxon>
        <taxon>Betaproteobacteria</taxon>
        <taxon>Rhodocyclales</taxon>
        <taxon>Zoogloeaceae</taxon>
        <taxon>Uliginosibacterium</taxon>
    </lineage>
</organism>
<proteinExistence type="predicted"/>
<evidence type="ECO:0000313" key="2">
    <source>
        <dbReference type="EMBL" id="MEC5387165.1"/>
    </source>
</evidence>
<evidence type="ECO:0000256" key="1">
    <source>
        <dbReference type="SAM" id="MobiDB-lite"/>
    </source>
</evidence>
<dbReference type="Proteomes" id="UP001331561">
    <property type="component" value="Unassembled WGS sequence"/>
</dbReference>
<reference evidence="2 3" key="1">
    <citation type="submission" date="2024-01" db="EMBL/GenBank/DDBJ databases">
        <title>Uliginosibacterium soil sp. nov.</title>
        <authorList>
            <person name="Lv Y."/>
        </authorList>
    </citation>
    <scope>NUCLEOTIDE SEQUENCE [LARGE SCALE GENOMIC DNA]</scope>
    <source>
        <strain evidence="2 3">H3</strain>
    </source>
</reference>
<comment type="caution">
    <text evidence="2">The sequence shown here is derived from an EMBL/GenBank/DDBJ whole genome shotgun (WGS) entry which is preliminary data.</text>
</comment>
<protein>
    <submittedName>
        <fullName evidence="2">Uncharacterized protein</fullName>
    </submittedName>
</protein>
<gene>
    <name evidence="2" type="ORF">VVD49_15655</name>
</gene>
<accession>A0ABU6K843</accession>
<dbReference type="RefSeq" id="WP_327600142.1">
    <property type="nucleotide sequence ID" value="NZ_JAYXHS010000003.1"/>
</dbReference>